<name>A0A0K0FD15_STRVS</name>
<dbReference type="InterPro" id="IPR035940">
    <property type="entry name" value="CAP_sf"/>
</dbReference>
<evidence type="ECO:0000313" key="3">
    <source>
        <dbReference type="Proteomes" id="UP000035680"/>
    </source>
</evidence>
<reference evidence="3" key="1">
    <citation type="submission" date="2014-07" db="EMBL/GenBank/DDBJ databases">
        <authorList>
            <person name="Martin A.A"/>
            <person name="De Silva N."/>
        </authorList>
    </citation>
    <scope>NUCLEOTIDE SEQUENCE</scope>
</reference>
<dbReference type="InterPro" id="IPR014044">
    <property type="entry name" value="CAP_dom"/>
</dbReference>
<evidence type="ECO:0000313" key="4">
    <source>
        <dbReference type="WBParaSite" id="SVE_0673300.1"/>
    </source>
</evidence>
<feature type="chain" id="PRO_5005329700" evidence="1">
    <location>
        <begin position="17"/>
        <end position="330"/>
    </location>
</feature>
<dbReference type="SUPFAM" id="SSF55797">
    <property type="entry name" value="PR-1-like"/>
    <property type="match status" value="1"/>
</dbReference>
<accession>A0A0K0FD15</accession>
<dbReference type="PANTHER" id="PTHR10334">
    <property type="entry name" value="CYSTEINE-RICH SECRETORY PROTEIN-RELATED"/>
    <property type="match status" value="1"/>
</dbReference>
<sequence length="330" mass="38720">MRLYILLLLLIKVLLSFDAPALPPKQGRYLIKGNYILRKPQSITYYKITSYKHNGKSFYICADKTFQNYGKALKYCQCLSRYGAEKRGRNSWRTRLFLKKCKNFHKGLNEVPSRKSPTVGKNYFPGRGIFIKNPKKDLDKNVIGNEKKEFSIAKKMNTKSFTFYIWKKVWVGCNVVCYRSNHFGKYKSLILEEINNYRSNHRGDKLVPSFQLNNLAQNLANNYAKKQKLYIDRYAGYGILYANVNISLATIIIKSLYDTKSKYSFYFNRPFSREALCFAQIVWSSTQKIGIGVQQYKNNLYVVLLFYPKVSNKKEDFTTNVFKRVRKTFL</sequence>
<dbReference type="Gene3D" id="3.40.33.10">
    <property type="entry name" value="CAP"/>
    <property type="match status" value="1"/>
</dbReference>
<dbReference type="InterPro" id="IPR001283">
    <property type="entry name" value="CRISP-related"/>
</dbReference>
<feature type="signal peptide" evidence="1">
    <location>
        <begin position="1"/>
        <end position="16"/>
    </location>
</feature>
<feature type="domain" description="SCP" evidence="2">
    <location>
        <begin position="185"/>
        <end position="312"/>
    </location>
</feature>
<evidence type="ECO:0000256" key="1">
    <source>
        <dbReference type="SAM" id="SignalP"/>
    </source>
</evidence>
<dbReference type="AlphaFoldDB" id="A0A0K0FD15"/>
<keyword evidence="1" id="KW-0732">Signal</keyword>
<keyword evidence="3" id="KW-1185">Reference proteome</keyword>
<dbReference type="Proteomes" id="UP000035680">
    <property type="component" value="Unassembled WGS sequence"/>
</dbReference>
<dbReference type="InterPro" id="IPR055805">
    <property type="entry name" value="DUF7381"/>
</dbReference>
<dbReference type="SMART" id="SM00198">
    <property type="entry name" value="SCP"/>
    <property type="match status" value="1"/>
</dbReference>
<dbReference type="Pfam" id="PF24100">
    <property type="entry name" value="DUF7381"/>
    <property type="match status" value="1"/>
</dbReference>
<protein>
    <submittedName>
        <fullName evidence="4">CAP domain-containing protein (inferred by orthology to a zebrafish protein)</fullName>
    </submittedName>
</protein>
<dbReference type="Pfam" id="PF00188">
    <property type="entry name" value="CAP"/>
    <property type="match status" value="1"/>
</dbReference>
<evidence type="ECO:0000259" key="2">
    <source>
        <dbReference type="SMART" id="SM00198"/>
    </source>
</evidence>
<dbReference type="WBParaSite" id="SVE_0673300.1">
    <property type="protein sequence ID" value="SVE_0673300.1"/>
    <property type="gene ID" value="SVE_0673300"/>
</dbReference>
<reference evidence="4" key="2">
    <citation type="submission" date="2015-08" db="UniProtKB">
        <authorList>
            <consortium name="WormBaseParasite"/>
        </authorList>
    </citation>
    <scope>IDENTIFICATION</scope>
</reference>
<proteinExistence type="predicted"/>
<organism evidence="3 4">
    <name type="scientific">Strongyloides venezuelensis</name>
    <name type="common">Threadworm</name>
    <dbReference type="NCBI Taxonomy" id="75913"/>
    <lineage>
        <taxon>Eukaryota</taxon>
        <taxon>Metazoa</taxon>
        <taxon>Ecdysozoa</taxon>
        <taxon>Nematoda</taxon>
        <taxon>Chromadorea</taxon>
        <taxon>Rhabditida</taxon>
        <taxon>Tylenchina</taxon>
        <taxon>Panagrolaimomorpha</taxon>
        <taxon>Strongyloidoidea</taxon>
        <taxon>Strongyloididae</taxon>
        <taxon>Strongyloides</taxon>
    </lineage>
</organism>